<evidence type="ECO:0000256" key="1">
    <source>
        <dbReference type="SAM" id="MobiDB-lite"/>
    </source>
</evidence>
<reference evidence="2" key="1">
    <citation type="submission" date="2020-09" db="EMBL/GenBank/DDBJ databases">
        <title>Pelagicoccus enzymogenes sp. nov. with an EPS production, isolated from marine sediment.</title>
        <authorList>
            <person name="Feng X."/>
        </authorList>
    </citation>
    <scope>NUCLEOTIDE SEQUENCE</scope>
    <source>
        <strain evidence="2">NFK12</strain>
    </source>
</reference>
<accession>A0A927FC12</accession>
<proteinExistence type="predicted"/>
<protein>
    <submittedName>
        <fullName evidence="2">Uncharacterized protein</fullName>
    </submittedName>
</protein>
<organism evidence="2 3">
    <name type="scientific">Pelagicoccus enzymogenes</name>
    <dbReference type="NCBI Taxonomy" id="2773457"/>
    <lineage>
        <taxon>Bacteria</taxon>
        <taxon>Pseudomonadati</taxon>
        <taxon>Verrucomicrobiota</taxon>
        <taxon>Opitutia</taxon>
        <taxon>Puniceicoccales</taxon>
        <taxon>Pelagicoccaceae</taxon>
        <taxon>Pelagicoccus</taxon>
    </lineage>
</organism>
<evidence type="ECO:0000313" key="3">
    <source>
        <dbReference type="Proteomes" id="UP000622317"/>
    </source>
</evidence>
<comment type="caution">
    <text evidence="2">The sequence shown here is derived from an EMBL/GenBank/DDBJ whole genome shotgun (WGS) entry which is preliminary data.</text>
</comment>
<dbReference type="EMBL" id="JACYFG010000050">
    <property type="protein sequence ID" value="MBD5781571.1"/>
    <property type="molecule type" value="Genomic_DNA"/>
</dbReference>
<sequence>MLDAHNAAAAKIEAEHDVVATFEPTHTLDLIIDHIRGAQGPPSSLFLPLHTPVTVAPMHEASCTEAAPTAPDSSILAPESS</sequence>
<dbReference type="AlphaFoldDB" id="A0A927FC12"/>
<feature type="region of interest" description="Disordered" evidence="1">
    <location>
        <begin position="62"/>
        <end position="81"/>
    </location>
</feature>
<keyword evidence="3" id="KW-1185">Reference proteome</keyword>
<dbReference type="RefSeq" id="WP_191618659.1">
    <property type="nucleotide sequence ID" value="NZ_JACYFG010000050.1"/>
</dbReference>
<dbReference type="Proteomes" id="UP000622317">
    <property type="component" value="Unassembled WGS sequence"/>
</dbReference>
<name>A0A927FC12_9BACT</name>
<gene>
    <name evidence="2" type="ORF">IEN85_18865</name>
</gene>
<evidence type="ECO:0000313" key="2">
    <source>
        <dbReference type="EMBL" id="MBD5781571.1"/>
    </source>
</evidence>